<feature type="region of interest" description="Disordered" evidence="1">
    <location>
        <begin position="403"/>
        <end position="664"/>
    </location>
</feature>
<feature type="compositionally biased region" description="Basic and acidic residues" evidence="1">
    <location>
        <begin position="552"/>
        <end position="570"/>
    </location>
</feature>
<evidence type="ECO:0000256" key="1">
    <source>
        <dbReference type="SAM" id="MobiDB-lite"/>
    </source>
</evidence>
<reference evidence="3 4" key="1">
    <citation type="submission" date="2019-08" db="EMBL/GenBank/DDBJ databases">
        <title>Massilia golmudensis sp. nov., isolated from sand in the Qinghai-Tibetan Plateau.</title>
        <authorList>
            <person name="Zhang B."/>
        </authorList>
    </citation>
    <scope>NUCLEOTIDE SEQUENCE [LARGE SCALE GENOMIC DNA]</scope>
    <source>
        <strain evidence="3 4">GEM5</strain>
    </source>
</reference>
<dbReference type="EMBL" id="VPFD01000003">
    <property type="protein sequence ID" value="TXG01758.1"/>
    <property type="molecule type" value="Genomic_DNA"/>
</dbReference>
<feature type="compositionally biased region" description="Basic and acidic residues" evidence="1">
    <location>
        <begin position="648"/>
        <end position="664"/>
    </location>
</feature>
<feature type="compositionally biased region" description="Basic and acidic residues" evidence="1">
    <location>
        <begin position="597"/>
        <end position="607"/>
    </location>
</feature>
<dbReference type="InterPro" id="IPR046535">
    <property type="entry name" value="DUF6600"/>
</dbReference>
<dbReference type="PANTHER" id="PTHR38731">
    <property type="entry name" value="LIPL45-RELATED LIPOPROTEIN-RELATED"/>
    <property type="match status" value="1"/>
</dbReference>
<keyword evidence="4" id="KW-1185">Reference proteome</keyword>
<accession>A0A5C7G740</accession>
<comment type="caution">
    <text evidence="3">The sequence shown here is derived from an EMBL/GenBank/DDBJ whole genome shotgun (WGS) entry which is preliminary data.</text>
</comment>
<dbReference type="Pfam" id="PF20245">
    <property type="entry name" value="DUF6600"/>
    <property type="match status" value="1"/>
</dbReference>
<organism evidence="3 4">
    <name type="scientific">Massilia arenae</name>
    <dbReference type="NCBI Taxonomy" id="2603288"/>
    <lineage>
        <taxon>Bacteria</taxon>
        <taxon>Pseudomonadati</taxon>
        <taxon>Pseudomonadota</taxon>
        <taxon>Betaproteobacteria</taxon>
        <taxon>Burkholderiales</taxon>
        <taxon>Oxalobacteraceae</taxon>
        <taxon>Telluria group</taxon>
        <taxon>Massilia</taxon>
    </lineage>
</organism>
<gene>
    <name evidence="3" type="ORF">FVD38_04075</name>
</gene>
<dbReference type="Proteomes" id="UP000321413">
    <property type="component" value="Unassembled WGS sequence"/>
</dbReference>
<feature type="compositionally biased region" description="Low complexity" evidence="1">
    <location>
        <begin position="572"/>
        <end position="581"/>
    </location>
</feature>
<keyword evidence="2" id="KW-0732">Signal</keyword>
<dbReference type="AlphaFoldDB" id="A0A5C7G740"/>
<feature type="signal peptide" evidence="2">
    <location>
        <begin position="1"/>
        <end position="45"/>
    </location>
</feature>
<name>A0A5C7G740_9BURK</name>
<proteinExistence type="predicted"/>
<sequence length="664" mass="75263">MRELERCNEIEPPRPRSILEHVMTHRRFHTAALLALAAISTCASAQTVLQTDPPGQVEVAGNGVIETEPPGRVGRVSLVQGKVEIGGDIGTESNAAVVNWPVTTRNLVTTSPGARTEIRIGSTSIRLDGDSSLELTELDDDSLRLRLHFGSASIRVMNSEVVPEFELRTAQATVRLTQPGRLRVDADRVPDTSVVSVLDGEAQVDGAGASLTVRTGRSAEVRDEDVNTRQARRDEFDDWALTRDQTLVAEQSSRYIGTEMTGYEELDRHGSWSTHSDYGSLWTPTVVASDWTPYRDGQWSYIAPWGWTWVDNAPWGYAPFHYGRWVQVHNRWAWAPGRLERRPVWSPALVGWVGGGNWSVGFASHNLHAHGWYPLSPYDRYVPGYRLSNERLRRLNDWRHATRRAAQQRPGHHGLTVVPREHFGGRGPVVVPRAPRPDRPNFALPRGQGSAPPPPLVARADWNRGNDARRDLLERREVRQRLETGQVTRDGFVQDRGRPEPDPMARQRESNERLSRERMQQQERVVRQQEERDRMQRDLDNRMQADRMSFGRHTEREREQRDRMRERAERSQQLQQLQQQQRPPAMATNPAPSFSRPEPRPMPRPDVRPPPQMVAAPPPRLAPPPQMVAPPAPRPQPSAPAFTPRGGGEQRAHTDARGRQIQER</sequence>
<evidence type="ECO:0000313" key="3">
    <source>
        <dbReference type="EMBL" id="TXG01758.1"/>
    </source>
</evidence>
<dbReference type="PANTHER" id="PTHR38731:SF3">
    <property type="entry name" value="BLL6125 PROTEIN"/>
    <property type="match status" value="1"/>
</dbReference>
<protein>
    <submittedName>
        <fullName evidence="3">Uncharacterized protein</fullName>
    </submittedName>
</protein>
<feature type="chain" id="PRO_5022984687" evidence="2">
    <location>
        <begin position="46"/>
        <end position="664"/>
    </location>
</feature>
<feature type="compositionally biased region" description="Pro residues" evidence="1">
    <location>
        <begin position="608"/>
        <end position="638"/>
    </location>
</feature>
<evidence type="ECO:0000313" key="4">
    <source>
        <dbReference type="Proteomes" id="UP000321413"/>
    </source>
</evidence>
<feature type="compositionally biased region" description="Basic and acidic residues" evidence="1">
    <location>
        <begin position="461"/>
        <end position="482"/>
    </location>
</feature>
<feature type="compositionally biased region" description="Basic and acidic residues" evidence="1">
    <location>
        <begin position="492"/>
        <end position="545"/>
    </location>
</feature>
<evidence type="ECO:0000256" key="2">
    <source>
        <dbReference type="SAM" id="SignalP"/>
    </source>
</evidence>